<comment type="similarity">
    <text evidence="1">Belongs to the DP1 family.</text>
</comment>
<evidence type="ECO:0008006" key="5">
    <source>
        <dbReference type="Google" id="ProtNLM"/>
    </source>
</evidence>
<dbReference type="PANTHER" id="PTHR12300">
    <property type="entry name" value="HVA22-LIKE PROTEINS"/>
    <property type="match status" value="1"/>
</dbReference>
<dbReference type="EMBL" id="HBGH01017848">
    <property type="protein sequence ID" value="CAD9237818.1"/>
    <property type="molecule type" value="Transcribed_RNA"/>
</dbReference>
<keyword evidence="3" id="KW-0472">Membrane</keyword>
<dbReference type="InterPro" id="IPR004345">
    <property type="entry name" value="TB2_DP1_HVA22"/>
</dbReference>
<organism evidence="4">
    <name type="scientific">Compsopogon caeruleus</name>
    <dbReference type="NCBI Taxonomy" id="31354"/>
    <lineage>
        <taxon>Eukaryota</taxon>
        <taxon>Rhodophyta</taxon>
        <taxon>Compsopogonophyceae</taxon>
        <taxon>Compsopogonales</taxon>
        <taxon>Compsopogonaceae</taxon>
        <taxon>Compsopogon</taxon>
    </lineage>
</organism>
<comment type="subcellular location">
    <subcellularLocation>
        <location evidence="1">Membrane</location>
        <topology evidence="1">Multi-pass membrane protein</topology>
    </subcellularLocation>
</comment>
<reference evidence="4" key="1">
    <citation type="submission" date="2021-01" db="EMBL/GenBank/DDBJ databases">
        <authorList>
            <person name="Corre E."/>
            <person name="Pelletier E."/>
            <person name="Niang G."/>
            <person name="Scheremetjew M."/>
            <person name="Finn R."/>
            <person name="Kale V."/>
            <person name="Holt S."/>
            <person name="Cochrane G."/>
            <person name="Meng A."/>
            <person name="Brown T."/>
            <person name="Cohen L."/>
        </authorList>
    </citation>
    <scope>NUCLEOTIDE SEQUENCE</scope>
    <source>
        <strain evidence="4">SAG 36.94</strain>
    </source>
</reference>
<dbReference type="Pfam" id="PF03134">
    <property type="entry name" value="TB2_DP1_HVA22"/>
    <property type="match status" value="1"/>
</dbReference>
<proteinExistence type="inferred from homology"/>
<feature type="transmembrane region" description="Helical" evidence="3">
    <location>
        <begin position="69"/>
        <end position="87"/>
    </location>
</feature>
<evidence type="ECO:0000256" key="3">
    <source>
        <dbReference type="SAM" id="Phobius"/>
    </source>
</evidence>
<dbReference type="GO" id="GO:0016020">
    <property type="term" value="C:membrane"/>
    <property type="evidence" value="ECO:0007669"/>
    <property type="project" value="UniProtKB-SubCell"/>
</dbReference>
<sequence>MRRKQTLRDVSDDPSAIVRFVRAVKYAMFLRSTLTMVITVLVGCAYPVYGSYKALASNDREKQQSWLTYWVLFGVYHVLEVLVWPILRYLPFYYEIKLLVLVAMIHPKTDFAGKVYRKYVKSILAASEKTIDSNLDRAHSKLRPHLDVAADKVNIHLDKVLNSGPVATTNGTANGHHYGVPNGHPETKKVS</sequence>
<accession>A0A7S1TKQ5</accession>
<gene>
    <name evidence="4" type="ORF">CCAE0312_LOCUS9917</name>
</gene>
<name>A0A7S1TKQ5_9RHOD</name>
<evidence type="ECO:0000256" key="1">
    <source>
        <dbReference type="RuleBase" id="RU362006"/>
    </source>
</evidence>
<protein>
    <recommendedName>
        <fullName evidence="5">Receptor expression-enhancing protein</fullName>
    </recommendedName>
</protein>
<evidence type="ECO:0000313" key="4">
    <source>
        <dbReference type="EMBL" id="CAD9237818.1"/>
    </source>
</evidence>
<feature type="region of interest" description="Disordered" evidence="2">
    <location>
        <begin position="171"/>
        <end position="191"/>
    </location>
</feature>
<keyword evidence="3" id="KW-0812">Transmembrane</keyword>
<dbReference type="AlphaFoldDB" id="A0A7S1TKQ5"/>
<feature type="transmembrane region" description="Helical" evidence="3">
    <location>
        <begin position="29"/>
        <end position="49"/>
    </location>
</feature>
<keyword evidence="3" id="KW-1133">Transmembrane helix</keyword>
<evidence type="ECO:0000256" key="2">
    <source>
        <dbReference type="SAM" id="MobiDB-lite"/>
    </source>
</evidence>